<organism evidence="3 4">
    <name type="scientific">Pantoea ananatis (strain AJ13355)</name>
    <dbReference type="NCBI Taxonomy" id="932677"/>
    <lineage>
        <taxon>Bacteria</taxon>
        <taxon>Pseudomonadati</taxon>
        <taxon>Pseudomonadota</taxon>
        <taxon>Gammaproteobacteria</taxon>
        <taxon>Enterobacterales</taxon>
        <taxon>Erwiniaceae</taxon>
        <taxon>Pantoea</taxon>
    </lineage>
</organism>
<dbReference type="Pfam" id="PF08282">
    <property type="entry name" value="Hydrolase_3"/>
    <property type="match status" value="1"/>
</dbReference>
<dbReference type="CDD" id="cd07516">
    <property type="entry name" value="HAD_Pase"/>
    <property type="match status" value="1"/>
</dbReference>
<dbReference type="KEGG" id="paj:PAJ_0531"/>
<protein>
    <submittedName>
        <fullName evidence="3">Phosphatase YbhA</fullName>
    </submittedName>
</protein>
<reference evidence="4" key="1">
    <citation type="journal article" date="2012" name="Appl. Microbiol. Biotechnol.">
        <title>The complete genome sequence of Pantoea ananatis AJ13355, an organism with great biotechnological potential.</title>
        <authorList>
            <person name="Hara Y."/>
            <person name="Kadotani N."/>
            <person name="Izui H."/>
            <person name="Katashkina J.I."/>
            <person name="Kuvaeva T.M."/>
            <person name="Andreeva I.G."/>
            <person name="Golubeva L.I."/>
            <person name="Malko D.B."/>
            <person name="Makeev V.J."/>
            <person name="Mashko S.V."/>
            <person name="Kozlov Y.I."/>
        </authorList>
    </citation>
    <scope>NUCLEOTIDE SEQUENCE [LARGE SCALE GENOMIC DNA]</scope>
    <source>
        <strain evidence="4">AJ13355</strain>
    </source>
</reference>
<dbReference type="Gene3D" id="3.40.50.1000">
    <property type="entry name" value="HAD superfamily/HAD-like"/>
    <property type="match status" value="1"/>
</dbReference>
<dbReference type="InterPro" id="IPR006379">
    <property type="entry name" value="HAD-SF_hydro_IIB"/>
</dbReference>
<dbReference type="Gene3D" id="3.30.1240.10">
    <property type="match status" value="1"/>
</dbReference>
<evidence type="ECO:0000313" key="4">
    <source>
        <dbReference type="Proteomes" id="UP000006690"/>
    </source>
</evidence>
<keyword evidence="2" id="KW-0378">Hydrolase</keyword>
<dbReference type="HOGENOM" id="CLU_044146_1_0_6"/>
<dbReference type="AlphaFoldDB" id="A0A0H3KUB4"/>
<dbReference type="NCBIfam" id="TIGR00099">
    <property type="entry name" value="Cof-subfamily"/>
    <property type="match status" value="1"/>
</dbReference>
<gene>
    <name evidence="3" type="primary">ybhA</name>
    <name evidence="3" type="ordered locus">PAJ_0531</name>
</gene>
<dbReference type="PROSITE" id="PS01229">
    <property type="entry name" value="COF_2"/>
    <property type="match status" value="1"/>
</dbReference>
<dbReference type="GO" id="GO:0016791">
    <property type="term" value="F:phosphatase activity"/>
    <property type="evidence" value="ECO:0007669"/>
    <property type="project" value="TreeGrafter"/>
</dbReference>
<keyword evidence="1" id="KW-0479">Metal-binding</keyword>
<dbReference type="Proteomes" id="UP000006690">
    <property type="component" value="Chromosome"/>
</dbReference>
<dbReference type="GO" id="GO:0005829">
    <property type="term" value="C:cytosol"/>
    <property type="evidence" value="ECO:0007669"/>
    <property type="project" value="TreeGrafter"/>
</dbReference>
<evidence type="ECO:0000256" key="2">
    <source>
        <dbReference type="ARBA" id="ARBA00022801"/>
    </source>
</evidence>
<evidence type="ECO:0000313" key="3">
    <source>
        <dbReference type="EMBL" id="BAK10611.1"/>
    </source>
</evidence>
<dbReference type="SUPFAM" id="SSF56784">
    <property type="entry name" value="HAD-like"/>
    <property type="match status" value="1"/>
</dbReference>
<dbReference type="InterPro" id="IPR023214">
    <property type="entry name" value="HAD_sf"/>
</dbReference>
<dbReference type="EMBL" id="AP012032">
    <property type="protein sequence ID" value="BAK10611.1"/>
    <property type="molecule type" value="Genomic_DNA"/>
</dbReference>
<proteinExistence type="predicted"/>
<dbReference type="PANTHER" id="PTHR10000:SF58">
    <property type="entry name" value="PYRIDOXAL PHOSPHATE PHOSPHATASE YBHA"/>
    <property type="match status" value="1"/>
</dbReference>
<name>A0A0H3KUB4_PANAA</name>
<dbReference type="SFLD" id="SFLDS00003">
    <property type="entry name" value="Haloacid_Dehalogenase"/>
    <property type="match status" value="1"/>
</dbReference>
<dbReference type="SFLD" id="SFLDG01140">
    <property type="entry name" value="C2.B:_Phosphomannomutase_and_P"/>
    <property type="match status" value="1"/>
</dbReference>
<dbReference type="InterPro" id="IPR036412">
    <property type="entry name" value="HAD-like_sf"/>
</dbReference>
<accession>A0A0H3KUB4</accession>
<dbReference type="PANTHER" id="PTHR10000">
    <property type="entry name" value="PHOSPHOSERINE PHOSPHATASE"/>
    <property type="match status" value="1"/>
</dbReference>
<dbReference type="PATRIC" id="fig|932677.3.peg.608"/>
<dbReference type="eggNOG" id="COG0561">
    <property type="taxonomic scope" value="Bacteria"/>
</dbReference>
<dbReference type="NCBIfam" id="TIGR01484">
    <property type="entry name" value="HAD-SF-IIB"/>
    <property type="match status" value="1"/>
</dbReference>
<dbReference type="InterPro" id="IPR000150">
    <property type="entry name" value="Cof"/>
</dbReference>
<dbReference type="PROSITE" id="PS01228">
    <property type="entry name" value="COF_1"/>
    <property type="match status" value="1"/>
</dbReference>
<evidence type="ECO:0000256" key="1">
    <source>
        <dbReference type="ARBA" id="ARBA00022723"/>
    </source>
</evidence>
<sequence length="276" mass="30440">MRGLMSYRVIALDLDGTLLTPTKTILPQSVEAITQARQAGVKVIIVTGRHHCAIHPFYQTLALDTPAICCNGTYLYDYPAKKVLAADPLDVGSAVRVIEMLDEHQIHGLLYVDDAMLYQTPTGHVIRTLKWSESLPPHQRPVFKQVDSLAQAAREAGSIWKFALSHENTTELQQFAQRAETELGLACEWSWHDQVDVARGGNSKGKRLAQWVESVGLSLQDVIAFGDNYNDLSMLETVGLGVAMGNADDVIKSRAKMVTGTNLETSIADTLYQYVL</sequence>
<dbReference type="GO" id="GO:0000287">
    <property type="term" value="F:magnesium ion binding"/>
    <property type="evidence" value="ECO:0007669"/>
    <property type="project" value="TreeGrafter"/>
</dbReference>
<dbReference type="NCBIfam" id="NF007821">
    <property type="entry name" value="PRK10530.1"/>
    <property type="match status" value="1"/>
</dbReference>